<keyword evidence="3" id="KW-1185">Reference proteome</keyword>
<gene>
    <name evidence="2" type="ORF">MELIAE_LOCUS5118</name>
</gene>
<accession>A0A9P0FGE2</accession>
<name>A0A9P0FGE2_BRAAE</name>
<dbReference type="EMBL" id="OV121134">
    <property type="protein sequence ID" value="CAH0553009.1"/>
    <property type="molecule type" value="Genomic_DNA"/>
</dbReference>
<dbReference type="PANTHER" id="PTHR11008:SF32">
    <property type="entry name" value="CIRCADIAN CLOCK-CONTROLLED PROTEIN DAYWAKE-RELATED"/>
    <property type="match status" value="1"/>
</dbReference>
<proteinExistence type="predicted"/>
<dbReference type="Gene3D" id="3.15.10.30">
    <property type="entry name" value="Haemolymph juvenile hormone binding protein"/>
    <property type="match status" value="1"/>
</dbReference>
<evidence type="ECO:0000256" key="1">
    <source>
        <dbReference type="SAM" id="SignalP"/>
    </source>
</evidence>
<dbReference type="SMART" id="SM00700">
    <property type="entry name" value="JHBP"/>
    <property type="match status" value="1"/>
</dbReference>
<keyword evidence="1" id="KW-0732">Signal</keyword>
<organism evidence="2 3">
    <name type="scientific">Brassicogethes aeneus</name>
    <name type="common">Rape pollen beetle</name>
    <name type="synonym">Meligethes aeneus</name>
    <dbReference type="NCBI Taxonomy" id="1431903"/>
    <lineage>
        <taxon>Eukaryota</taxon>
        <taxon>Metazoa</taxon>
        <taxon>Ecdysozoa</taxon>
        <taxon>Arthropoda</taxon>
        <taxon>Hexapoda</taxon>
        <taxon>Insecta</taxon>
        <taxon>Pterygota</taxon>
        <taxon>Neoptera</taxon>
        <taxon>Endopterygota</taxon>
        <taxon>Coleoptera</taxon>
        <taxon>Polyphaga</taxon>
        <taxon>Cucujiformia</taxon>
        <taxon>Nitidulidae</taxon>
        <taxon>Meligethinae</taxon>
        <taxon>Brassicogethes</taxon>
    </lineage>
</organism>
<dbReference type="OrthoDB" id="8190514at2759"/>
<dbReference type="InterPro" id="IPR038606">
    <property type="entry name" value="To_sf"/>
</dbReference>
<protein>
    <submittedName>
        <fullName evidence="2">Uncharacterized protein</fullName>
    </submittedName>
</protein>
<evidence type="ECO:0000313" key="2">
    <source>
        <dbReference type="EMBL" id="CAH0553009.1"/>
    </source>
</evidence>
<dbReference type="PANTHER" id="PTHR11008">
    <property type="entry name" value="PROTEIN TAKEOUT-LIKE PROTEIN"/>
    <property type="match status" value="1"/>
</dbReference>
<reference evidence="2" key="1">
    <citation type="submission" date="2021-12" db="EMBL/GenBank/DDBJ databases">
        <authorList>
            <person name="King R."/>
        </authorList>
    </citation>
    <scope>NUCLEOTIDE SEQUENCE</scope>
</reference>
<dbReference type="GO" id="GO:0005615">
    <property type="term" value="C:extracellular space"/>
    <property type="evidence" value="ECO:0007669"/>
    <property type="project" value="TreeGrafter"/>
</dbReference>
<feature type="signal peptide" evidence="1">
    <location>
        <begin position="1"/>
        <end position="17"/>
    </location>
</feature>
<sequence>MQKIALCLFFFGYFSEAKLPEYITPCPITDSSCLKEHAQATLKALLNDGDRKFKIPRLYPLIIPELELGTGGLTLRIKNLTVEGIEDGILDTVKFDPINKKALVKIVLPYSRMFGNYTAKGHILILTLDSADKGEVIARGGEFTWNFDYILEKRNGDEYAKITNDSISFKIEKAEMYFKNIVNGNERLSNSTNELLNSEWKTVVEDFGPPIAQTIKGVYNLILGSYFQRIPFNQLFVLNFENDELIHFDGDKSDVEPETSNKSGRLLKSYDINNDSDSEASDVNLNNLIPSTYYKTSG</sequence>
<dbReference type="Proteomes" id="UP001154078">
    <property type="component" value="Chromosome 3"/>
</dbReference>
<dbReference type="InterPro" id="IPR010562">
    <property type="entry name" value="Haemolymph_juvenile_hormone-bd"/>
</dbReference>
<feature type="chain" id="PRO_5040286233" evidence="1">
    <location>
        <begin position="18"/>
        <end position="298"/>
    </location>
</feature>
<dbReference type="Pfam" id="PF06585">
    <property type="entry name" value="JHBP"/>
    <property type="match status" value="1"/>
</dbReference>
<evidence type="ECO:0000313" key="3">
    <source>
        <dbReference type="Proteomes" id="UP001154078"/>
    </source>
</evidence>
<dbReference type="AlphaFoldDB" id="A0A9P0FGE2"/>